<dbReference type="InterPro" id="IPR023650">
    <property type="entry name" value="Beta-lactam_class-A_AS"/>
</dbReference>
<comment type="similarity">
    <text evidence="1 5">Belongs to the class-A beta-lactamase family.</text>
</comment>
<evidence type="ECO:0000313" key="8">
    <source>
        <dbReference type="Proteomes" id="UP001501116"/>
    </source>
</evidence>
<comment type="catalytic activity">
    <reaction evidence="5">
        <text>a beta-lactam + H2O = a substituted beta-amino acid</text>
        <dbReference type="Rhea" id="RHEA:20401"/>
        <dbReference type="ChEBI" id="CHEBI:15377"/>
        <dbReference type="ChEBI" id="CHEBI:35627"/>
        <dbReference type="ChEBI" id="CHEBI:140347"/>
        <dbReference type="EC" id="3.5.2.6"/>
    </reaction>
</comment>
<name>A0ABN2RRD1_9PSEU</name>
<dbReference type="InterPro" id="IPR012338">
    <property type="entry name" value="Beta-lactam/transpept-like"/>
</dbReference>
<proteinExistence type="inferred from homology"/>
<keyword evidence="8" id="KW-1185">Reference proteome</keyword>
<dbReference type="InterPro" id="IPR045155">
    <property type="entry name" value="Beta-lactam_cat"/>
</dbReference>
<dbReference type="Gene3D" id="3.40.710.10">
    <property type="entry name" value="DD-peptidase/beta-lactamase superfamily"/>
    <property type="match status" value="1"/>
</dbReference>
<dbReference type="EMBL" id="BAAANN010000024">
    <property type="protein sequence ID" value="GAA1973490.1"/>
    <property type="molecule type" value="Genomic_DNA"/>
</dbReference>
<evidence type="ECO:0000313" key="7">
    <source>
        <dbReference type="EMBL" id="GAA1973490.1"/>
    </source>
</evidence>
<evidence type="ECO:0000256" key="4">
    <source>
        <dbReference type="ARBA" id="ARBA00023251"/>
    </source>
</evidence>
<organism evidence="7 8">
    <name type="scientific">Amycolatopsis minnesotensis</name>
    <dbReference type="NCBI Taxonomy" id="337894"/>
    <lineage>
        <taxon>Bacteria</taxon>
        <taxon>Bacillati</taxon>
        <taxon>Actinomycetota</taxon>
        <taxon>Actinomycetes</taxon>
        <taxon>Pseudonocardiales</taxon>
        <taxon>Pseudonocardiaceae</taxon>
        <taxon>Amycolatopsis</taxon>
    </lineage>
</organism>
<dbReference type="InterPro" id="IPR000871">
    <property type="entry name" value="Beta-lactam_class-A"/>
</dbReference>
<gene>
    <name evidence="7" type="primary">blaC</name>
    <name evidence="7" type="ORF">GCM10009754_55490</name>
</gene>
<dbReference type="Proteomes" id="UP001501116">
    <property type="component" value="Unassembled WGS sequence"/>
</dbReference>
<keyword evidence="3 5" id="KW-0378">Hydrolase</keyword>
<protein>
    <recommendedName>
        <fullName evidence="2 5">Beta-lactamase</fullName>
        <ecNumber evidence="2 5">3.5.2.6</ecNumber>
    </recommendedName>
</protein>
<dbReference type="SUPFAM" id="SSF56601">
    <property type="entry name" value="beta-lactamase/transpeptidase-like"/>
    <property type="match status" value="1"/>
</dbReference>
<dbReference type="NCBIfam" id="NF033103">
    <property type="entry name" value="bla_class_A"/>
    <property type="match status" value="1"/>
</dbReference>
<comment type="caution">
    <text evidence="7">The sequence shown here is derived from an EMBL/GenBank/DDBJ whole genome shotgun (WGS) entry which is preliminary data.</text>
</comment>
<dbReference type="EC" id="3.5.2.6" evidence="2 5"/>
<keyword evidence="4 5" id="KW-0046">Antibiotic resistance</keyword>
<dbReference type="Pfam" id="PF13354">
    <property type="entry name" value="Beta-lactamase2"/>
    <property type="match status" value="1"/>
</dbReference>
<accession>A0ABN2RRD1</accession>
<evidence type="ECO:0000256" key="1">
    <source>
        <dbReference type="ARBA" id="ARBA00009009"/>
    </source>
</evidence>
<sequence length="310" mass="33333">MRDDGRVLAPGRRPVGRRTLLTGALMLIPAACAPRETPAPAPPPSPAVDERAVHERLSSLERKYAARLGVHAIDTGSGASISFRADERFALCSTFKTIAAAAVLRRRPPSYLDTNVRYTRAEVNSISPIAQQHIGTGMTIRQLCDAAIRYSDGTAGNLLMRDVGGPAGLTAYFRGLGDTASRIDQYEPDLNRTPPGDPRDTTTARAIAASYRRIVLGDALPPDARALVEDWLRRSTTGANTIRAGLPGTWSVANKTGHGDYGRADDIAVAWPPHREPLVIAILSDRDGYDAEPRYPMIAEAANCIASTLD</sequence>
<reference evidence="7 8" key="1">
    <citation type="journal article" date="2019" name="Int. J. Syst. Evol. Microbiol.">
        <title>The Global Catalogue of Microorganisms (GCM) 10K type strain sequencing project: providing services to taxonomists for standard genome sequencing and annotation.</title>
        <authorList>
            <consortium name="The Broad Institute Genomics Platform"/>
            <consortium name="The Broad Institute Genome Sequencing Center for Infectious Disease"/>
            <person name="Wu L."/>
            <person name="Ma J."/>
        </authorList>
    </citation>
    <scope>NUCLEOTIDE SEQUENCE [LARGE SCALE GENOMIC DNA]</scope>
    <source>
        <strain evidence="7 8">JCM 14545</strain>
    </source>
</reference>
<evidence type="ECO:0000256" key="2">
    <source>
        <dbReference type="ARBA" id="ARBA00012865"/>
    </source>
</evidence>
<evidence type="ECO:0000259" key="6">
    <source>
        <dbReference type="Pfam" id="PF13354"/>
    </source>
</evidence>
<evidence type="ECO:0000256" key="5">
    <source>
        <dbReference type="RuleBase" id="RU361140"/>
    </source>
</evidence>
<evidence type="ECO:0000256" key="3">
    <source>
        <dbReference type="ARBA" id="ARBA00022801"/>
    </source>
</evidence>
<dbReference type="PANTHER" id="PTHR35333">
    <property type="entry name" value="BETA-LACTAMASE"/>
    <property type="match status" value="1"/>
</dbReference>
<dbReference type="PANTHER" id="PTHR35333:SF3">
    <property type="entry name" value="BETA-LACTAMASE-TYPE TRANSPEPTIDASE FOLD CONTAINING PROTEIN"/>
    <property type="match status" value="1"/>
</dbReference>
<feature type="domain" description="Beta-lactamase class A catalytic" evidence="6">
    <location>
        <begin position="69"/>
        <end position="283"/>
    </location>
</feature>
<dbReference type="PROSITE" id="PS00146">
    <property type="entry name" value="BETA_LACTAMASE_A"/>
    <property type="match status" value="1"/>
</dbReference>
<dbReference type="PRINTS" id="PR00118">
    <property type="entry name" value="BLACTAMASEA"/>
</dbReference>